<evidence type="ECO:0000259" key="6">
    <source>
        <dbReference type="Pfam" id="PF05175"/>
    </source>
</evidence>
<comment type="caution">
    <text evidence="7">The sequence shown here is derived from an EMBL/GenBank/DDBJ whole genome shotgun (WGS) entry which is preliminary data.</text>
</comment>
<dbReference type="InterPro" id="IPR029063">
    <property type="entry name" value="SAM-dependent_MTases_sf"/>
</dbReference>
<dbReference type="Pfam" id="PF05175">
    <property type="entry name" value="MTS"/>
    <property type="match status" value="1"/>
</dbReference>
<dbReference type="NCBIfam" id="TIGR03704">
    <property type="entry name" value="PrmC_rel_meth"/>
    <property type="match status" value="1"/>
</dbReference>
<dbReference type="Gene3D" id="3.40.50.150">
    <property type="entry name" value="Vaccinia Virus protein VP39"/>
    <property type="match status" value="1"/>
</dbReference>
<reference evidence="8" key="1">
    <citation type="journal article" date="2019" name="Int. J. Syst. Evol. Microbiol.">
        <title>The Global Catalogue of Microorganisms (GCM) 10K type strain sequencing project: providing services to taxonomists for standard genome sequencing and annotation.</title>
        <authorList>
            <consortium name="The Broad Institute Genomics Platform"/>
            <consortium name="The Broad Institute Genome Sequencing Center for Infectious Disease"/>
            <person name="Wu L."/>
            <person name="Ma J."/>
        </authorList>
    </citation>
    <scope>NUCLEOTIDE SEQUENCE [LARGE SCALE GENOMIC DNA]</scope>
    <source>
        <strain evidence="8">JCM 9377</strain>
    </source>
</reference>
<dbReference type="InterPro" id="IPR007848">
    <property type="entry name" value="Small_mtfrase_dom"/>
</dbReference>
<dbReference type="SUPFAM" id="SSF53335">
    <property type="entry name" value="S-adenosyl-L-methionine-dependent methyltransferases"/>
    <property type="match status" value="1"/>
</dbReference>
<evidence type="ECO:0000256" key="3">
    <source>
        <dbReference type="ARBA" id="ARBA00022679"/>
    </source>
</evidence>
<dbReference type="NCBIfam" id="TIGR00536">
    <property type="entry name" value="hemK_fam"/>
    <property type="match status" value="1"/>
</dbReference>
<keyword evidence="2" id="KW-0489">Methyltransferase</keyword>
<proteinExistence type="predicted"/>
<evidence type="ECO:0000256" key="2">
    <source>
        <dbReference type="ARBA" id="ARBA00022603"/>
    </source>
</evidence>
<evidence type="ECO:0000256" key="1">
    <source>
        <dbReference type="ARBA" id="ARBA00012771"/>
    </source>
</evidence>
<gene>
    <name evidence="7" type="ORF">GCM10010468_05620</name>
</gene>
<organism evidence="7 8">
    <name type="scientific">Actinocorallia longicatena</name>
    <dbReference type="NCBI Taxonomy" id="111803"/>
    <lineage>
        <taxon>Bacteria</taxon>
        <taxon>Bacillati</taxon>
        <taxon>Actinomycetota</taxon>
        <taxon>Actinomycetes</taxon>
        <taxon>Streptosporangiales</taxon>
        <taxon>Thermomonosporaceae</taxon>
        <taxon>Actinocorallia</taxon>
    </lineage>
</organism>
<dbReference type="PANTHER" id="PTHR18895">
    <property type="entry name" value="HEMK METHYLTRANSFERASE"/>
    <property type="match status" value="1"/>
</dbReference>
<accession>A0ABP6PXM6</accession>
<feature type="domain" description="Methyltransferase small" evidence="6">
    <location>
        <begin position="89"/>
        <end position="163"/>
    </location>
</feature>
<dbReference type="EC" id="2.1.1.297" evidence="1"/>
<comment type="catalytic activity">
    <reaction evidence="5">
        <text>L-glutaminyl-[peptide chain release factor] + S-adenosyl-L-methionine = N(5)-methyl-L-glutaminyl-[peptide chain release factor] + S-adenosyl-L-homocysteine + H(+)</text>
        <dbReference type="Rhea" id="RHEA:42896"/>
        <dbReference type="Rhea" id="RHEA-COMP:10271"/>
        <dbReference type="Rhea" id="RHEA-COMP:10272"/>
        <dbReference type="ChEBI" id="CHEBI:15378"/>
        <dbReference type="ChEBI" id="CHEBI:30011"/>
        <dbReference type="ChEBI" id="CHEBI:57856"/>
        <dbReference type="ChEBI" id="CHEBI:59789"/>
        <dbReference type="ChEBI" id="CHEBI:61891"/>
        <dbReference type="EC" id="2.1.1.297"/>
    </reaction>
</comment>
<evidence type="ECO:0000256" key="4">
    <source>
        <dbReference type="ARBA" id="ARBA00022691"/>
    </source>
</evidence>
<dbReference type="CDD" id="cd02440">
    <property type="entry name" value="AdoMet_MTases"/>
    <property type="match status" value="1"/>
</dbReference>
<dbReference type="InterPro" id="IPR004556">
    <property type="entry name" value="HemK-like"/>
</dbReference>
<dbReference type="InterPro" id="IPR050320">
    <property type="entry name" value="N5-glutamine_MTase"/>
</dbReference>
<evidence type="ECO:0000313" key="8">
    <source>
        <dbReference type="Proteomes" id="UP001501237"/>
    </source>
</evidence>
<evidence type="ECO:0000313" key="7">
    <source>
        <dbReference type="EMBL" id="GAA3195395.1"/>
    </source>
</evidence>
<keyword evidence="4" id="KW-0949">S-adenosyl-L-methionine</keyword>
<dbReference type="RefSeq" id="WP_344821726.1">
    <property type="nucleotide sequence ID" value="NZ_BAAAUV010000001.1"/>
</dbReference>
<evidence type="ECO:0000256" key="5">
    <source>
        <dbReference type="ARBA" id="ARBA00048391"/>
    </source>
</evidence>
<dbReference type="Proteomes" id="UP001501237">
    <property type="component" value="Unassembled WGS sequence"/>
</dbReference>
<sequence>MLTHATITTTLRAAGCVFAEDEADLLIAAAGSPAALTAMVARRAGGHPLEQVLGWAGFLGHRIALAPGVFVPRRRTEFLAATAISLTPPGATVLDLCCGSGAVAVALAAAVPGLEVHACDLDPAATACARGNLPGATIHTGDLFAPLPASLRGRLATLIANTPYVPTGEIPFLPPEARDHEPRSALDGGPDGLDLQRRVAAEAPVWLAPGGHLLVETSLAQAPVTAAFFAGNGLTSRIMEDEALGATIVVGTRPGRDPRSQLVS</sequence>
<dbReference type="EMBL" id="BAAAUV010000001">
    <property type="protein sequence ID" value="GAA3195395.1"/>
    <property type="molecule type" value="Genomic_DNA"/>
</dbReference>
<protein>
    <recommendedName>
        <fullName evidence="1">peptide chain release factor N(5)-glutamine methyltransferase</fullName>
        <ecNumber evidence="1">2.1.1.297</ecNumber>
    </recommendedName>
</protein>
<keyword evidence="8" id="KW-1185">Reference proteome</keyword>
<keyword evidence="3" id="KW-0808">Transferase</keyword>
<dbReference type="PANTHER" id="PTHR18895:SF74">
    <property type="entry name" value="MTRF1L RELEASE FACTOR GLUTAMINE METHYLTRANSFERASE"/>
    <property type="match status" value="1"/>
</dbReference>
<dbReference type="InterPro" id="IPR022446">
    <property type="entry name" value="MeTrfrase_put"/>
</dbReference>
<name>A0ABP6PXM6_9ACTN</name>